<dbReference type="AlphaFoldDB" id="A0A8S9M9D0"/>
<comment type="caution">
    <text evidence="1">The sequence shown here is derived from an EMBL/GenBank/DDBJ whole genome shotgun (WGS) entry which is preliminary data.</text>
</comment>
<gene>
    <name evidence="1" type="ORF">F2Q70_00010219</name>
</gene>
<sequence>MEENTIDLRLPEWLFATERFSRLNPVETMAVSVEGVVEEAVDTTVEAVVVVEAVVEDVSMDTMVVVGGGGCRIFIHKTLNIRPHPRDLHPQNLDSCVHIFQCP</sequence>
<accession>A0A8S9M9D0</accession>
<evidence type="ECO:0000313" key="1">
    <source>
        <dbReference type="EMBL" id="KAF2614459.1"/>
    </source>
</evidence>
<organism evidence="1">
    <name type="scientific">Brassica cretica</name>
    <name type="common">Mustard</name>
    <dbReference type="NCBI Taxonomy" id="69181"/>
    <lineage>
        <taxon>Eukaryota</taxon>
        <taxon>Viridiplantae</taxon>
        <taxon>Streptophyta</taxon>
        <taxon>Embryophyta</taxon>
        <taxon>Tracheophyta</taxon>
        <taxon>Spermatophyta</taxon>
        <taxon>Magnoliopsida</taxon>
        <taxon>eudicotyledons</taxon>
        <taxon>Gunneridae</taxon>
        <taxon>Pentapetalae</taxon>
        <taxon>rosids</taxon>
        <taxon>malvids</taxon>
        <taxon>Brassicales</taxon>
        <taxon>Brassicaceae</taxon>
        <taxon>Brassiceae</taxon>
        <taxon>Brassica</taxon>
    </lineage>
</organism>
<name>A0A8S9M9D0_BRACR</name>
<protein>
    <submittedName>
        <fullName evidence="1">Uncharacterized protein</fullName>
    </submittedName>
</protein>
<dbReference type="EMBL" id="QGKY02000089">
    <property type="protein sequence ID" value="KAF2614459.1"/>
    <property type="molecule type" value="Genomic_DNA"/>
</dbReference>
<reference evidence="1" key="1">
    <citation type="submission" date="2019-12" db="EMBL/GenBank/DDBJ databases">
        <title>Genome sequencing and annotation of Brassica cretica.</title>
        <authorList>
            <person name="Studholme D.J."/>
            <person name="Sarris P.F."/>
        </authorList>
    </citation>
    <scope>NUCLEOTIDE SEQUENCE</scope>
    <source>
        <strain evidence="1">PFS-102/07</strain>
        <tissue evidence="1">Leaf</tissue>
    </source>
</reference>
<proteinExistence type="predicted"/>